<dbReference type="Proteomes" id="UP000194137">
    <property type="component" value="Chromosome"/>
</dbReference>
<protein>
    <submittedName>
        <fullName evidence="1">Uncharacterized protein</fullName>
    </submittedName>
</protein>
<proteinExistence type="predicted"/>
<evidence type="ECO:0000313" key="2">
    <source>
        <dbReference type="Proteomes" id="UP000194137"/>
    </source>
</evidence>
<evidence type="ECO:0000313" key="1">
    <source>
        <dbReference type="EMBL" id="ARP99501.1"/>
    </source>
</evidence>
<dbReference type="KEGG" id="psin:CAK95_10710"/>
<reference evidence="1 2" key="1">
    <citation type="submission" date="2017-05" db="EMBL/GenBank/DDBJ databases">
        <title>Full genome sequence of Pseudorhodoplanes sinuspersici.</title>
        <authorList>
            <person name="Dastgheib S.M.M."/>
            <person name="Shavandi M."/>
            <person name="Tirandaz H."/>
        </authorList>
    </citation>
    <scope>NUCLEOTIDE SEQUENCE [LARGE SCALE GENOMIC DNA]</scope>
    <source>
        <strain evidence="1 2">RIPI110</strain>
    </source>
</reference>
<gene>
    <name evidence="1" type="ORF">CAK95_10710</name>
</gene>
<accession>A0A1W6ZQ62</accession>
<name>A0A1W6ZQ62_9HYPH</name>
<organism evidence="1 2">
    <name type="scientific">Pseudorhodoplanes sinuspersici</name>
    <dbReference type="NCBI Taxonomy" id="1235591"/>
    <lineage>
        <taxon>Bacteria</taxon>
        <taxon>Pseudomonadati</taxon>
        <taxon>Pseudomonadota</taxon>
        <taxon>Alphaproteobacteria</taxon>
        <taxon>Hyphomicrobiales</taxon>
        <taxon>Pseudorhodoplanes</taxon>
    </lineage>
</organism>
<dbReference type="EMBL" id="CP021112">
    <property type="protein sequence ID" value="ARP99501.1"/>
    <property type="molecule type" value="Genomic_DNA"/>
</dbReference>
<dbReference type="AlphaFoldDB" id="A0A1W6ZQ62"/>
<sequence>MSLGLQSISVTPPAQAQAGCYYGDFKLPLDGERNITATDNSHCELWINHLAGFSGTAILAHQVRDLDASSDKPINPRVPVFRRKKEITVTSPMLDSITQNTPGYSEGYAAGVPKRFAWCRGSYKPAGYSAPPSDFTAVTGWGAIYPKAGAPAYSNPDATIEIANARTYVRLKATREWVLIQDQPRLQIIGSHFVADFSPQPNMEMRSNTQPDGSVAVGAPAIGYNNHFWFSERGTFPAGSVDGVYVQMDMRTNDPNVSLVANVGADWWRDTGADFLRNFSNNPGAGMSNWVELTTEWSTLRFYSLSTSELQASPPPPLVEPTQARPAFTRRLLSFSPHCASKSRRIP</sequence>
<keyword evidence="2" id="KW-1185">Reference proteome</keyword>